<evidence type="ECO:0000256" key="2">
    <source>
        <dbReference type="SAM" id="MobiDB-lite"/>
    </source>
</evidence>
<name>A0A517L3H3_9PEZI</name>
<dbReference type="Proteomes" id="UP000316270">
    <property type="component" value="Chromosome 4"/>
</dbReference>
<keyword evidence="1" id="KW-0175">Coiled coil</keyword>
<feature type="region of interest" description="Disordered" evidence="2">
    <location>
        <begin position="1"/>
        <end position="38"/>
    </location>
</feature>
<evidence type="ECO:0000313" key="4">
    <source>
        <dbReference type="Proteomes" id="UP000316270"/>
    </source>
</evidence>
<keyword evidence="4" id="KW-1185">Reference proteome</keyword>
<dbReference type="AlphaFoldDB" id="A0A517L3H3"/>
<evidence type="ECO:0000256" key="1">
    <source>
        <dbReference type="SAM" id="Coils"/>
    </source>
</evidence>
<evidence type="ECO:0000313" key="3">
    <source>
        <dbReference type="EMBL" id="QDS70180.1"/>
    </source>
</evidence>
<gene>
    <name evidence="3" type="ORF">FKW77_006355</name>
</gene>
<protein>
    <submittedName>
        <fullName evidence="3">Uncharacterized protein</fullName>
    </submittedName>
</protein>
<sequence>MVRFHQKDKAGSDSQAPPRPQAANLEEPPKVACNSHNNSSTNAFIADFVAGDWGKALPSIPQTSPFPKEEHEMTSEVAPEATISSSAHGQFEQEEMGNKIQDERSVEVLKLSEGSEDAENILSFGDDPEMVRLELRTRISQLRQDNVSLLLENKNLKEQKNTWMKKFDDVETKLNQTFLENRRLKSLIAAASPHTDDTLAQKFKSLFVSIDNWCNEQTFNSGICGFTVQQMAELKRTLGWVYVPDNETLGTRSSEIGRAYISQILLDRVFCTGPEDIANNKDMWTGEREAAYLARLELRLVKEKLESNDMEKWRSVTIACLAKHPEDNSARIHSLSSSIARMLVSVFGIAEQRDREALQRELENQVVYPAVDLSLDLRIHQPPIYIGIPRYLDDTTCSRTMHDPEKHHDKWALVRHKKERIYDVDLMVRPAMLKEDGQSRRQSVAVKCERVTIVMKGPLMT</sequence>
<organism evidence="3 4">
    <name type="scientific">Venturia effusa</name>
    <dbReference type="NCBI Taxonomy" id="50376"/>
    <lineage>
        <taxon>Eukaryota</taxon>
        <taxon>Fungi</taxon>
        <taxon>Dikarya</taxon>
        <taxon>Ascomycota</taxon>
        <taxon>Pezizomycotina</taxon>
        <taxon>Dothideomycetes</taxon>
        <taxon>Pleosporomycetidae</taxon>
        <taxon>Venturiales</taxon>
        <taxon>Venturiaceae</taxon>
        <taxon>Venturia</taxon>
    </lineage>
</organism>
<dbReference type="EMBL" id="CP042188">
    <property type="protein sequence ID" value="QDS70180.1"/>
    <property type="molecule type" value="Genomic_DNA"/>
</dbReference>
<reference evidence="3 4" key="1">
    <citation type="submission" date="2019-07" db="EMBL/GenBank/DDBJ databases">
        <title>Finished genome of Venturia effusa.</title>
        <authorList>
            <person name="Young C.A."/>
            <person name="Cox M.P."/>
            <person name="Ganley A.R.D."/>
            <person name="David W.J."/>
        </authorList>
    </citation>
    <scope>NUCLEOTIDE SEQUENCE [LARGE SCALE GENOMIC DNA]</scope>
    <source>
        <strain evidence="4">albino</strain>
    </source>
</reference>
<feature type="coiled-coil region" evidence="1">
    <location>
        <begin position="139"/>
        <end position="173"/>
    </location>
</feature>
<feature type="compositionally biased region" description="Basic and acidic residues" evidence="2">
    <location>
        <begin position="1"/>
        <end position="11"/>
    </location>
</feature>
<proteinExistence type="predicted"/>
<accession>A0A517L3H3</accession>